<proteinExistence type="predicted"/>
<dbReference type="EMBL" id="ABDG02000020">
    <property type="protein sequence ID" value="EHK47377.1"/>
    <property type="molecule type" value="Genomic_DNA"/>
</dbReference>
<accession>G9NPA5</accession>
<gene>
    <name evidence="1" type="ORF">TRIATDRAFT_93305</name>
</gene>
<evidence type="ECO:0000313" key="2">
    <source>
        <dbReference type="Proteomes" id="UP000005426"/>
    </source>
</evidence>
<name>G9NPA5_HYPAI</name>
<dbReference type="Proteomes" id="UP000005426">
    <property type="component" value="Unassembled WGS sequence"/>
</dbReference>
<organism evidence="1 2">
    <name type="scientific">Hypocrea atroviridis (strain ATCC 20476 / IMI 206040)</name>
    <name type="common">Trichoderma atroviride</name>
    <dbReference type="NCBI Taxonomy" id="452589"/>
    <lineage>
        <taxon>Eukaryota</taxon>
        <taxon>Fungi</taxon>
        <taxon>Dikarya</taxon>
        <taxon>Ascomycota</taxon>
        <taxon>Pezizomycotina</taxon>
        <taxon>Sordariomycetes</taxon>
        <taxon>Hypocreomycetidae</taxon>
        <taxon>Hypocreales</taxon>
        <taxon>Hypocreaceae</taxon>
        <taxon>Trichoderma</taxon>
    </lineage>
</organism>
<dbReference type="AlphaFoldDB" id="G9NPA5"/>
<comment type="caution">
    <text evidence="1">The sequence shown here is derived from an EMBL/GenBank/DDBJ whole genome shotgun (WGS) entry which is preliminary data.</text>
</comment>
<protein>
    <submittedName>
        <fullName evidence="1">Uncharacterized protein</fullName>
    </submittedName>
</protein>
<evidence type="ECO:0000313" key="1">
    <source>
        <dbReference type="EMBL" id="EHK47377.1"/>
    </source>
</evidence>
<reference evidence="1 2" key="1">
    <citation type="journal article" date="2011" name="Genome Biol.">
        <title>Comparative genome sequence analysis underscores mycoparasitism as the ancestral life style of Trichoderma.</title>
        <authorList>
            <person name="Kubicek C.P."/>
            <person name="Herrera-Estrella A."/>
            <person name="Seidl-Seiboth V."/>
            <person name="Martinez D.A."/>
            <person name="Druzhinina I.S."/>
            <person name="Thon M."/>
            <person name="Zeilinger S."/>
            <person name="Casas-Flores S."/>
            <person name="Horwitz B.A."/>
            <person name="Mukherjee P.K."/>
            <person name="Mukherjee M."/>
            <person name="Kredics L."/>
            <person name="Alcaraz L.D."/>
            <person name="Aerts A."/>
            <person name="Antal Z."/>
            <person name="Atanasova L."/>
            <person name="Cervantes-Badillo M.G."/>
            <person name="Challacombe J."/>
            <person name="Chertkov O."/>
            <person name="McCluskey K."/>
            <person name="Coulpier F."/>
            <person name="Deshpande N."/>
            <person name="von Doehren H."/>
            <person name="Ebbole D.J."/>
            <person name="Esquivel-Naranjo E.U."/>
            <person name="Fekete E."/>
            <person name="Flipphi M."/>
            <person name="Glaser F."/>
            <person name="Gomez-Rodriguez E.Y."/>
            <person name="Gruber S."/>
            <person name="Han C."/>
            <person name="Henrissat B."/>
            <person name="Hermosa R."/>
            <person name="Hernandez-Onate M."/>
            <person name="Karaffa L."/>
            <person name="Kosti I."/>
            <person name="Le Crom S."/>
            <person name="Lindquist E."/>
            <person name="Lucas S."/>
            <person name="Luebeck M."/>
            <person name="Luebeck P.S."/>
            <person name="Margeot A."/>
            <person name="Metz B."/>
            <person name="Misra M."/>
            <person name="Nevalainen H."/>
            <person name="Omann M."/>
            <person name="Packer N."/>
            <person name="Perrone G."/>
            <person name="Uresti-Rivera E.E."/>
            <person name="Salamov A."/>
            <person name="Schmoll M."/>
            <person name="Seiboth B."/>
            <person name="Shapiro H."/>
            <person name="Sukno S."/>
            <person name="Tamayo-Ramos J.A."/>
            <person name="Tisch D."/>
            <person name="Wiest A."/>
            <person name="Wilkinson H.H."/>
            <person name="Zhang M."/>
            <person name="Coutinho P.M."/>
            <person name="Kenerley C.M."/>
            <person name="Monte E."/>
            <person name="Baker S.E."/>
            <person name="Grigoriev I.V."/>
        </authorList>
    </citation>
    <scope>NUCLEOTIDE SEQUENCE [LARGE SCALE GENOMIC DNA]</scope>
    <source>
        <strain evidence="2">ATCC 20476 / IMI 206040</strain>
    </source>
</reference>
<keyword evidence="2" id="KW-1185">Reference proteome</keyword>
<sequence>MELPNMEHGMRPLSPRCCVVVAGSISSTSHHWDLHFYTSRLSVTSSVLKKCFTKSKCQNIQIQAELHYGDILECDQQDVPVAIVIGTWRLCLNDPSALRRLPAAAGNSQLSFAVLVDGDARSSIGVPVESSTFFSKPPHDPAYHLVSTAVSHWYLQADTFSMSRQVGETKEWR</sequence>
<dbReference type="HOGENOM" id="CLU_1547796_0_0_1"/>